<dbReference type="GO" id="GO:0016887">
    <property type="term" value="F:ATP hydrolysis activity"/>
    <property type="evidence" value="ECO:0007669"/>
    <property type="project" value="InterPro"/>
</dbReference>
<dbReference type="SUPFAM" id="SSF52540">
    <property type="entry name" value="P-loop containing nucleoside triphosphate hydrolases"/>
    <property type="match status" value="1"/>
</dbReference>
<protein>
    <submittedName>
        <fullName evidence="5">ABC transporter ATP-binding protein</fullName>
    </submittedName>
</protein>
<feature type="domain" description="ABC transporter" evidence="4">
    <location>
        <begin position="5"/>
        <end position="213"/>
    </location>
</feature>
<evidence type="ECO:0000259" key="4">
    <source>
        <dbReference type="PROSITE" id="PS50893"/>
    </source>
</evidence>
<dbReference type="InterPro" id="IPR003593">
    <property type="entry name" value="AAA+_ATPase"/>
</dbReference>
<keyword evidence="1" id="KW-0813">Transport</keyword>
<dbReference type="OrthoDB" id="9801987at2"/>
<dbReference type="PANTHER" id="PTHR42939:SF1">
    <property type="entry name" value="ABC TRANSPORTER ATP-BINDING PROTEIN ALBC-RELATED"/>
    <property type="match status" value="1"/>
</dbReference>
<dbReference type="InterPro" id="IPR003439">
    <property type="entry name" value="ABC_transporter-like_ATP-bd"/>
</dbReference>
<evidence type="ECO:0000256" key="2">
    <source>
        <dbReference type="ARBA" id="ARBA00022741"/>
    </source>
</evidence>
<evidence type="ECO:0000256" key="3">
    <source>
        <dbReference type="ARBA" id="ARBA00022840"/>
    </source>
</evidence>
<dbReference type="SMART" id="SM00382">
    <property type="entry name" value="AAA"/>
    <property type="match status" value="1"/>
</dbReference>
<comment type="caution">
    <text evidence="5">The sequence shown here is derived from an EMBL/GenBank/DDBJ whole genome shotgun (WGS) entry which is preliminary data.</text>
</comment>
<proteinExistence type="predicted"/>
<evidence type="ECO:0000313" key="6">
    <source>
        <dbReference type="Proteomes" id="UP000221024"/>
    </source>
</evidence>
<dbReference type="PROSITE" id="PS50893">
    <property type="entry name" value="ABC_TRANSPORTER_2"/>
    <property type="match status" value="1"/>
</dbReference>
<dbReference type="InterPro" id="IPR027417">
    <property type="entry name" value="P-loop_NTPase"/>
</dbReference>
<dbReference type="Pfam" id="PF00005">
    <property type="entry name" value="ABC_tran"/>
    <property type="match status" value="1"/>
</dbReference>
<organism evidence="5 6">
    <name type="scientific">Longimonas halophila</name>
    <dbReference type="NCBI Taxonomy" id="1469170"/>
    <lineage>
        <taxon>Bacteria</taxon>
        <taxon>Pseudomonadati</taxon>
        <taxon>Rhodothermota</taxon>
        <taxon>Rhodothermia</taxon>
        <taxon>Rhodothermales</taxon>
        <taxon>Salisaetaceae</taxon>
        <taxon>Longimonas</taxon>
    </lineage>
</organism>
<name>A0A2H3NJW7_9BACT</name>
<evidence type="ECO:0000313" key="5">
    <source>
        <dbReference type="EMBL" id="PEN06177.1"/>
    </source>
</evidence>
<keyword evidence="2" id="KW-0547">Nucleotide-binding</keyword>
<dbReference type="Proteomes" id="UP000221024">
    <property type="component" value="Unassembled WGS sequence"/>
</dbReference>
<dbReference type="EMBL" id="PDEP01000009">
    <property type="protein sequence ID" value="PEN06177.1"/>
    <property type="molecule type" value="Genomic_DNA"/>
</dbReference>
<accession>A0A2H3NJW7</accession>
<dbReference type="Gene3D" id="3.40.50.300">
    <property type="entry name" value="P-loop containing nucleotide triphosphate hydrolases"/>
    <property type="match status" value="1"/>
</dbReference>
<dbReference type="RefSeq" id="WP_098062522.1">
    <property type="nucleotide sequence ID" value="NZ_PDEP01000009.1"/>
</dbReference>
<evidence type="ECO:0000256" key="1">
    <source>
        <dbReference type="ARBA" id="ARBA00022448"/>
    </source>
</evidence>
<dbReference type="InterPro" id="IPR051782">
    <property type="entry name" value="ABC_Transporter_VariousFunc"/>
</dbReference>
<keyword evidence="6" id="KW-1185">Reference proteome</keyword>
<reference evidence="5 6" key="1">
    <citation type="submission" date="2017-10" db="EMBL/GenBank/DDBJ databases">
        <title>Draft genome of Longimonas halophila.</title>
        <authorList>
            <person name="Goh K.M."/>
            <person name="Shamsir M.S."/>
            <person name="Lim S.W."/>
        </authorList>
    </citation>
    <scope>NUCLEOTIDE SEQUENCE [LARGE SCALE GENOMIC DNA]</scope>
    <source>
        <strain evidence="5 6">KCTC 42399</strain>
    </source>
</reference>
<keyword evidence="3 5" id="KW-0067">ATP-binding</keyword>
<dbReference type="PANTHER" id="PTHR42939">
    <property type="entry name" value="ABC TRANSPORTER ATP-BINDING PROTEIN ALBC-RELATED"/>
    <property type="match status" value="1"/>
</dbReference>
<sequence length="217" mass="23561">MADALTADAVTKRYGRQAPVLRDFSHRFAPGTLTVLTGPNGSGKTTLMRLLSVLATPSEGTIRYGTQVIHDAPHRYLRHVGIVHAEAVLPEQLTAVELLQWVMRSRGAWTDDTGAATVCRWLDRVALDERREQRIATYSSGMVKKTQIAAAFVAAPDVLLMDEPLRSLDAHARTATLDALTTFRDDGGLAIVASHLTDDLLARTDTHLELAAPTPSA</sequence>
<dbReference type="AlphaFoldDB" id="A0A2H3NJW7"/>
<dbReference type="GO" id="GO:0005524">
    <property type="term" value="F:ATP binding"/>
    <property type="evidence" value="ECO:0007669"/>
    <property type="project" value="UniProtKB-KW"/>
</dbReference>
<gene>
    <name evidence="5" type="ORF">CRI93_10130</name>
</gene>